<dbReference type="PANTHER" id="PTHR47172">
    <property type="entry name" value="OS01G0976800 PROTEIN"/>
    <property type="match status" value="1"/>
</dbReference>
<feature type="compositionally biased region" description="Basic and acidic residues" evidence="7">
    <location>
        <begin position="52"/>
        <end position="69"/>
    </location>
</feature>
<proteinExistence type="predicted"/>
<dbReference type="Gene3D" id="3.30.50.10">
    <property type="entry name" value="Erythroid Transcription Factor GATA-1, subunit A"/>
    <property type="match status" value="1"/>
</dbReference>
<evidence type="ECO:0000256" key="5">
    <source>
        <dbReference type="ARBA" id="ARBA00023163"/>
    </source>
</evidence>
<keyword evidence="5" id="KW-0804">Transcription</keyword>
<dbReference type="SMART" id="SM00401">
    <property type="entry name" value="ZnF_GATA"/>
    <property type="match status" value="1"/>
</dbReference>
<evidence type="ECO:0000256" key="6">
    <source>
        <dbReference type="PROSITE-ProRule" id="PRU00094"/>
    </source>
</evidence>
<evidence type="ECO:0000313" key="10">
    <source>
        <dbReference type="Proteomes" id="UP001283341"/>
    </source>
</evidence>
<dbReference type="Pfam" id="PF00320">
    <property type="entry name" value="GATA"/>
    <property type="match status" value="1"/>
</dbReference>
<feature type="region of interest" description="Disordered" evidence="7">
    <location>
        <begin position="1"/>
        <end position="87"/>
    </location>
</feature>
<evidence type="ECO:0000256" key="3">
    <source>
        <dbReference type="ARBA" id="ARBA00022833"/>
    </source>
</evidence>
<dbReference type="CDD" id="cd00202">
    <property type="entry name" value="ZnF_GATA"/>
    <property type="match status" value="1"/>
</dbReference>
<comment type="caution">
    <text evidence="9">The sequence shown here is derived from an EMBL/GenBank/DDBJ whole genome shotgun (WGS) entry which is preliminary data.</text>
</comment>
<accession>A0AAE0ITJ7</accession>
<dbReference type="GO" id="GO:0008270">
    <property type="term" value="F:zinc ion binding"/>
    <property type="evidence" value="ECO:0007669"/>
    <property type="project" value="UniProtKB-KW"/>
</dbReference>
<dbReference type="SUPFAM" id="SSF57716">
    <property type="entry name" value="Glucocorticoid receptor-like (DNA-binding domain)"/>
    <property type="match status" value="1"/>
</dbReference>
<organism evidence="9 10">
    <name type="scientific">Apodospora peruviana</name>
    <dbReference type="NCBI Taxonomy" id="516989"/>
    <lineage>
        <taxon>Eukaryota</taxon>
        <taxon>Fungi</taxon>
        <taxon>Dikarya</taxon>
        <taxon>Ascomycota</taxon>
        <taxon>Pezizomycotina</taxon>
        <taxon>Sordariomycetes</taxon>
        <taxon>Sordariomycetidae</taxon>
        <taxon>Sordariales</taxon>
        <taxon>Lasiosphaeriaceae</taxon>
        <taxon>Apodospora</taxon>
    </lineage>
</organism>
<dbReference type="EMBL" id="JAUEDM010000001">
    <property type="protein sequence ID" value="KAK3330745.1"/>
    <property type="molecule type" value="Genomic_DNA"/>
</dbReference>
<dbReference type="PROSITE" id="PS50114">
    <property type="entry name" value="GATA_ZN_FINGER_2"/>
    <property type="match status" value="1"/>
</dbReference>
<keyword evidence="2 6" id="KW-0863">Zinc-finger</keyword>
<reference evidence="9" key="2">
    <citation type="submission" date="2023-06" db="EMBL/GenBank/DDBJ databases">
        <authorList>
            <consortium name="Lawrence Berkeley National Laboratory"/>
            <person name="Haridas S."/>
            <person name="Hensen N."/>
            <person name="Bonometti L."/>
            <person name="Westerberg I."/>
            <person name="Brannstrom I.O."/>
            <person name="Guillou S."/>
            <person name="Cros-Aarteil S."/>
            <person name="Calhoun S."/>
            <person name="Kuo A."/>
            <person name="Mondo S."/>
            <person name="Pangilinan J."/>
            <person name="Riley R."/>
            <person name="Labutti K."/>
            <person name="Andreopoulos B."/>
            <person name="Lipzen A."/>
            <person name="Chen C."/>
            <person name="Yanf M."/>
            <person name="Daum C."/>
            <person name="Ng V."/>
            <person name="Clum A."/>
            <person name="Steindorff A."/>
            <person name="Ohm R."/>
            <person name="Martin F."/>
            <person name="Silar P."/>
            <person name="Natvig D."/>
            <person name="Lalanne C."/>
            <person name="Gautier V."/>
            <person name="Ament-Velasquez S.L."/>
            <person name="Kruys A."/>
            <person name="Hutchinson M.I."/>
            <person name="Powell A.J."/>
            <person name="Barry K."/>
            <person name="Miller A.N."/>
            <person name="Grigoriev I.V."/>
            <person name="Debuchy R."/>
            <person name="Gladieux P."/>
            <person name="Thoren M.H."/>
            <person name="Johannesson H."/>
        </authorList>
    </citation>
    <scope>NUCLEOTIDE SEQUENCE</scope>
    <source>
        <strain evidence="9">CBS 118394</strain>
    </source>
</reference>
<keyword evidence="1" id="KW-0479">Metal-binding</keyword>
<dbReference type="Proteomes" id="UP001283341">
    <property type="component" value="Unassembled WGS sequence"/>
</dbReference>
<evidence type="ECO:0000256" key="1">
    <source>
        <dbReference type="ARBA" id="ARBA00022723"/>
    </source>
</evidence>
<evidence type="ECO:0000259" key="8">
    <source>
        <dbReference type="PROSITE" id="PS50114"/>
    </source>
</evidence>
<evidence type="ECO:0000313" key="9">
    <source>
        <dbReference type="EMBL" id="KAK3330745.1"/>
    </source>
</evidence>
<protein>
    <recommendedName>
        <fullName evidence="8">GATA-type domain-containing protein</fullName>
    </recommendedName>
</protein>
<evidence type="ECO:0000256" key="2">
    <source>
        <dbReference type="ARBA" id="ARBA00022771"/>
    </source>
</evidence>
<feature type="compositionally biased region" description="Low complexity" evidence="7">
    <location>
        <begin position="76"/>
        <end position="87"/>
    </location>
</feature>
<keyword evidence="3" id="KW-0862">Zinc</keyword>
<sequence>MDANSFSSTRTGGSSSSPSRRRQRRDNGDMISMQDVTVDIFGLPPITIIGPESREERRSADEVQMETKSRPPTRWSSSESTEGTSLEMSLDHHLAQQHDPQVFDVERGFWRVYQGARELLKYAQIYQESRQDELEGRATSTGALPREIDVVSMTQLSWGVLRAVGDINAYDRRSMIRQAAAKASLQQRKENRKVMKRGRRRQQQGSTSSLKVNVCKTCGTIDSPRWRYGPEGLLSLCNVCGLLYAKKTERRGGLGMGLEQDHGVIAS</sequence>
<feature type="compositionally biased region" description="Low complexity" evidence="7">
    <location>
        <begin position="1"/>
        <end position="18"/>
    </location>
</feature>
<keyword evidence="10" id="KW-1185">Reference proteome</keyword>
<gene>
    <name evidence="9" type="ORF">B0H66DRAFT_73567</name>
</gene>
<dbReference type="AlphaFoldDB" id="A0AAE0ITJ7"/>
<dbReference type="InterPro" id="IPR013088">
    <property type="entry name" value="Znf_NHR/GATA"/>
</dbReference>
<feature type="domain" description="GATA-type" evidence="8">
    <location>
        <begin position="215"/>
        <end position="251"/>
    </location>
</feature>
<dbReference type="PANTHER" id="PTHR47172:SF24">
    <property type="entry name" value="GATA ZINC FINGER DOMAIN-CONTAINING PROTEIN 14-RELATED"/>
    <property type="match status" value="1"/>
</dbReference>
<dbReference type="GO" id="GO:0043565">
    <property type="term" value="F:sequence-specific DNA binding"/>
    <property type="evidence" value="ECO:0007669"/>
    <property type="project" value="InterPro"/>
</dbReference>
<name>A0AAE0ITJ7_9PEZI</name>
<evidence type="ECO:0000256" key="7">
    <source>
        <dbReference type="SAM" id="MobiDB-lite"/>
    </source>
</evidence>
<dbReference type="GO" id="GO:0006355">
    <property type="term" value="P:regulation of DNA-templated transcription"/>
    <property type="evidence" value="ECO:0007669"/>
    <property type="project" value="InterPro"/>
</dbReference>
<reference evidence="9" key="1">
    <citation type="journal article" date="2023" name="Mol. Phylogenet. Evol.">
        <title>Genome-scale phylogeny and comparative genomics of the fungal order Sordariales.</title>
        <authorList>
            <person name="Hensen N."/>
            <person name="Bonometti L."/>
            <person name="Westerberg I."/>
            <person name="Brannstrom I.O."/>
            <person name="Guillou S."/>
            <person name="Cros-Aarteil S."/>
            <person name="Calhoun S."/>
            <person name="Haridas S."/>
            <person name="Kuo A."/>
            <person name="Mondo S."/>
            <person name="Pangilinan J."/>
            <person name="Riley R."/>
            <person name="LaButti K."/>
            <person name="Andreopoulos B."/>
            <person name="Lipzen A."/>
            <person name="Chen C."/>
            <person name="Yan M."/>
            <person name="Daum C."/>
            <person name="Ng V."/>
            <person name="Clum A."/>
            <person name="Steindorff A."/>
            <person name="Ohm R.A."/>
            <person name="Martin F."/>
            <person name="Silar P."/>
            <person name="Natvig D.O."/>
            <person name="Lalanne C."/>
            <person name="Gautier V."/>
            <person name="Ament-Velasquez S.L."/>
            <person name="Kruys A."/>
            <person name="Hutchinson M.I."/>
            <person name="Powell A.J."/>
            <person name="Barry K."/>
            <person name="Miller A.N."/>
            <person name="Grigoriev I.V."/>
            <person name="Debuchy R."/>
            <person name="Gladieux P."/>
            <person name="Hiltunen Thoren M."/>
            <person name="Johannesson H."/>
        </authorList>
    </citation>
    <scope>NUCLEOTIDE SEQUENCE</scope>
    <source>
        <strain evidence="9">CBS 118394</strain>
    </source>
</reference>
<evidence type="ECO:0000256" key="4">
    <source>
        <dbReference type="ARBA" id="ARBA00023015"/>
    </source>
</evidence>
<dbReference type="InterPro" id="IPR000679">
    <property type="entry name" value="Znf_GATA"/>
</dbReference>
<keyword evidence="4" id="KW-0805">Transcription regulation</keyword>
<feature type="region of interest" description="Disordered" evidence="7">
    <location>
        <begin position="187"/>
        <end position="208"/>
    </location>
</feature>